<reference evidence="2" key="2">
    <citation type="submission" date="2015-01" db="EMBL/GenBank/DDBJ databases">
        <title>Complete genome sequence of Methylobacterium aquaticum strain 22A.</title>
        <authorList>
            <person name="Tani A."/>
            <person name="Ogura Y."/>
            <person name="Hayashi T."/>
        </authorList>
    </citation>
    <scope>NUCLEOTIDE SEQUENCE [LARGE SCALE GENOMIC DNA]</scope>
    <source>
        <strain evidence="2">MA-22A</strain>
        <plasmid evidence="2">Plasmid pMaq22A_1p DNA</plasmid>
    </source>
</reference>
<accession>A0A0C6FUW6</accession>
<sequence>MVSAGVLAALGVRHAASRWPGFGAFAHRAPYASAVLIVPVGLYTGWLGGQGRHHEATTLAAWLYRPVGFP</sequence>
<dbReference type="KEGG" id="maqu:Maq22A_1p35540"/>
<proteinExistence type="predicted"/>
<reference evidence="1 2" key="1">
    <citation type="journal article" date="2015" name="Genome Announc.">
        <title>Complete Genome Sequence of Methylobacterium aquaticum Strain 22A, Isolated from Racomitrium japonicum Moss.</title>
        <authorList>
            <person name="Tani A."/>
            <person name="Ogura Y."/>
            <person name="Hayashi T."/>
            <person name="Kimbara K."/>
        </authorList>
    </citation>
    <scope>NUCLEOTIDE SEQUENCE [LARGE SCALE GENOMIC DNA]</scope>
    <source>
        <strain evidence="1 2">MA-22A</strain>
        <plasmid evidence="2">Plasmid pMaq22A_1p DNA</plasmid>
    </source>
</reference>
<evidence type="ECO:0000313" key="2">
    <source>
        <dbReference type="Proteomes" id="UP000061432"/>
    </source>
</evidence>
<name>A0A0C6FUW6_9HYPH</name>
<dbReference type="PATRIC" id="fig|270351.10.peg.6409"/>
<organism evidence="1 2">
    <name type="scientific">Methylobacterium aquaticum</name>
    <dbReference type="NCBI Taxonomy" id="270351"/>
    <lineage>
        <taxon>Bacteria</taxon>
        <taxon>Pseudomonadati</taxon>
        <taxon>Pseudomonadota</taxon>
        <taxon>Alphaproteobacteria</taxon>
        <taxon>Hyphomicrobiales</taxon>
        <taxon>Methylobacteriaceae</taxon>
        <taxon>Methylobacterium</taxon>
    </lineage>
</organism>
<geneLocation type="plasmid" evidence="2">
    <name>pMaq22A_1p DNA</name>
</geneLocation>
<evidence type="ECO:0000313" key="1">
    <source>
        <dbReference type="EMBL" id="BAQ49339.1"/>
    </source>
</evidence>
<dbReference type="Proteomes" id="UP000061432">
    <property type="component" value="Plasmid pMaq22A_1p"/>
</dbReference>
<protein>
    <submittedName>
        <fullName evidence="1">ABC-type uncharacterized transport system, permease component</fullName>
    </submittedName>
</protein>
<gene>
    <name evidence="1" type="ORF">Maq22A_1p35540</name>
</gene>
<keyword evidence="1" id="KW-0614">Plasmid</keyword>
<dbReference type="AlphaFoldDB" id="A0A0C6FUW6"/>
<dbReference type="EMBL" id="AP014705">
    <property type="protein sequence ID" value="BAQ49339.1"/>
    <property type="molecule type" value="Genomic_DNA"/>
</dbReference>